<organism evidence="2 3">
    <name type="scientific">Catenulispora subtropica</name>
    <dbReference type="NCBI Taxonomy" id="450798"/>
    <lineage>
        <taxon>Bacteria</taxon>
        <taxon>Bacillati</taxon>
        <taxon>Actinomycetota</taxon>
        <taxon>Actinomycetes</taxon>
        <taxon>Catenulisporales</taxon>
        <taxon>Catenulisporaceae</taxon>
        <taxon>Catenulispora</taxon>
    </lineage>
</organism>
<gene>
    <name evidence="2" type="ORF">GCM10009838_80870</name>
</gene>
<evidence type="ECO:0000256" key="1">
    <source>
        <dbReference type="SAM" id="Phobius"/>
    </source>
</evidence>
<dbReference type="Proteomes" id="UP001499854">
    <property type="component" value="Unassembled WGS sequence"/>
</dbReference>
<evidence type="ECO:0000313" key="3">
    <source>
        <dbReference type="Proteomes" id="UP001499854"/>
    </source>
</evidence>
<comment type="caution">
    <text evidence="2">The sequence shown here is derived from an EMBL/GenBank/DDBJ whole genome shotgun (WGS) entry which is preliminary data.</text>
</comment>
<keyword evidence="1" id="KW-0472">Membrane</keyword>
<evidence type="ECO:0000313" key="2">
    <source>
        <dbReference type="EMBL" id="GAA2002717.1"/>
    </source>
</evidence>
<proteinExistence type="predicted"/>
<sequence>MIPSPSPAFPSRRTLWQRVLRVVWASFPVWSVGFLAWVPSLQLAIDRQGRKAWAVFAGFAAGEAAAIWIDIATSETKADKTIVATWPGVLCMLTLMVAPTVHYCLATRGPQPPYQAVQTQPYTGPYTSPEVSPEQVQAGLRELRGILARREEP</sequence>
<dbReference type="EMBL" id="BAAAQM010000075">
    <property type="protein sequence ID" value="GAA2002717.1"/>
    <property type="molecule type" value="Genomic_DNA"/>
</dbReference>
<feature type="transmembrane region" description="Helical" evidence="1">
    <location>
        <begin position="20"/>
        <end position="40"/>
    </location>
</feature>
<keyword evidence="1" id="KW-1133">Transmembrane helix</keyword>
<accession>A0ABN2T9S4</accession>
<reference evidence="2 3" key="1">
    <citation type="journal article" date="2019" name="Int. J. Syst. Evol. Microbiol.">
        <title>The Global Catalogue of Microorganisms (GCM) 10K type strain sequencing project: providing services to taxonomists for standard genome sequencing and annotation.</title>
        <authorList>
            <consortium name="The Broad Institute Genomics Platform"/>
            <consortium name="The Broad Institute Genome Sequencing Center for Infectious Disease"/>
            <person name="Wu L."/>
            <person name="Ma J."/>
        </authorList>
    </citation>
    <scope>NUCLEOTIDE SEQUENCE [LARGE SCALE GENOMIC DNA]</scope>
    <source>
        <strain evidence="2 3">JCM 16013</strain>
    </source>
</reference>
<dbReference type="RefSeq" id="WP_344662514.1">
    <property type="nucleotide sequence ID" value="NZ_BAAAQM010000075.1"/>
</dbReference>
<keyword evidence="1" id="KW-0812">Transmembrane</keyword>
<feature type="transmembrane region" description="Helical" evidence="1">
    <location>
        <begin position="52"/>
        <end position="71"/>
    </location>
</feature>
<keyword evidence="3" id="KW-1185">Reference proteome</keyword>
<protein>
    <submittedName>
        <fullName evidence="2">Uncharacterized protein</fullName>
    </submittedName>
</protein>
<name>A0ABN2T9S4_9ACTN</name>
<feature type="transmembrane region" description="Helical" evidence="1">
    <location>
        <begin position="83"/>
        <end position="105"/>
    </location>
</feature>